<evidence type="ECO:0000313" key="1">
    <source>
        <dbReference type="EMBL" id="KAH9322637.1"/>
    </source>
</evidence>
<feature type="non-terminal residue" evidence="1">
    <location>
        <position position="54"/>
    </location>
</feature>
<feature type="non-terminal residue" evidence="1">
    <location>
        <position position="1"/>
    </location>
</feature>
<name>A0AA38GIB7_TAXCH</name>
<gene>
    <name evidence="1" type="ORF">KI387_017276</name>
</gene>
<sequence length="54" mass="6266">HHKILDKKQREQGPPMVRNILSYEALLHTLQDELMKSDQALNICVAPEAELMIR</sequence>
<protein>
    <submittedName>
        <fullName evidence="1">Uncharacterized protein</fullName>
    </submittedName>
</protein>
<comment type="caution">
    <text evidence="1">The sequence shown here is derived from an EMBL/GenBank/DDBJ whole genome shotgun (WGS) entry which is preliminary data.</text>
</comment>
<dbReference type="AlphaFoldDB" id="A0AA38GIB7"/>
<evidence type="ECO:0000313" key="2">
    <source>
        <dbReference type="Proteomes" id="UP000824469"/>
    </source>
</evidence>
<accession>A0AA38GIB7</accession>
<proteinExistence type="predicted"/>
<reference evidence="1 2" key="1">
    <citation type="journal article" date="2021" name="Nat. Plants">
        <title>The Taxus genome provides insights into paclitaxel biosynthesis.</title>
        <authorList>
            <person name="Xiong X."/>
            <person name="Gou J."/>
            <person name="Liao Q."/>
            <person name="Li Y."/>
            <person name="Zhou Q."/>
            <person name="Bi G."/>
            <person name="Li C."/>
            <person name="Du R."/>
            <person name="Wang X."/>
            <person name="Sun T."/>
            <person name="Guo L."/>
            <person name="Liang H."/>
            <person name="Lu P."/>
            <person name="Wu Y."/>
            <person name="Zhang Z."/>
            <person name="Ro D.K."/>
            <person name="Shang Y."/>
            <person name="Huang S."/>
            <person name="Yan J."/>
        </authorList>
    </citation>
    <scope>NUCLEOTIDE SEQUENCE [LARGE SCALE GENOMIC DNA]</scope>
    <source>
        <strain evidence="1">Ta-2019</strain>
    </source>
</reference>
<keyword evidence="2" id="KW-1185">Reference proteome</keyword>
<dbReference type="EMBL" id="JAHRHJ020000003">
    <property type="protein sequence ID" value="KAH9322637.1"/>
    <property type="molecule type" value="Genomic_DNA"/>
</dbReference>
<dbReference type="Proteomes" id="UP000824469">
    <property type="component" value="Unassembled WGS sequence"/>
</dbReference>
<organism evidence="1 2">
    <name type="scientific">Taxus chinensis</name>
    <name type="common">Chinese yew</name>
    <name type="synonym">Taxus wallichiana var. chinensis</name>
    <dbReference type="NCBI Taxonomy" id="29808"/>
    <lineage>
        <taxon>Eukaryota</taxon>
        <taxon>Viridiplantae</taxon>
        <taxon>Streptophyta</taxon>
        <taxon>Embryophyta</taxon>
        <taxon>Tracheophyta</taxon>
        <taxon>Spermatophyta</taxon>
        <taxon>Pinopsida</taxon>
        <taxon>Pinidae</taxon>
        <taxon>Conifers II</taxon>
        <taxon>Cupressales</taxon>
        <taxon>Taxaceae</taxon>
        <taxon>Taxus</taxon>
    </lineage>
</organism>